<organism evidence="1 2">
    <name type="scientific">Streptomyces orinoci</name>
    <name type="common">Streptoverticillium orinoci</name>
    <dbReference type="NCBI Taxonomy" id="67339"/>
    <lineage>
        <taxon>Bacteria</taxon>
        <taxon>Bacillati</taxon>
        <taxon>Actinomycetota</taxon>
        <taxon>Actinomycetes</taxon>
        <taxon>Kitasatosporales</taxon>
        <taxon>Streptomycetaceae</taxon>
        <taxon>Streptomyces</taxon>
    </lineage>
</organism>
<evidence type="ECO:0000313" key="1">
    <source>
        <dbReference type="EMBL" id="MEV5511126.1"/>
    </source>
</evidence>
<evidence type="ECO:0000313" key="2">
    <source>
        <dbReference type="Proteomes" id="UP001552594"/>
    </source>
</evidence>
<dbReference type="Proteomes" id="UP001552594">
    <property type="component" value="Unassembled WGS sequence"/>
</dbReference>
<name>A0ABV3K7K2_STRON</name>
<gene>
    <name evidence="1" type="ORF">AB0L16_32715</name>
</gene>
<accession>A0ABV3K7K2</accession>
<proteinExistence type="predicted"/>
<reference evidence="1 2" key="1">
    <citation type="submission" date="2024-06" db="EMBL/GenBank/DDBJ databases">
        <title>The Natural Products Discovery Center: Release of the First 8490 Sequenced Strains for Exploring Actinobacteria Biosynthetic Diversity.</title>
        <authorList>
            <person name="Kalkreuter E."/>
            <person name="Kautsar S.A."/>
            <person name="Yang D."/>
            <person name="Bader C.D."/>
            <person name="Teijaro C.N."/>
            <person name="Fluegel L."/>
            <person name="Davis C.M."/>
            <person name="Simpson J.R."/>
            <person name="Lauterbach L."/>
            <person name="Steele A.D."/>
            <person name="Gui C."/>
            <person name="Meng S."/>
            <person name="Li G."/>
            <person name="Viehrig K."/>
            <person name="Ye F."/>
            <person name="Su P."/>
            <person name="Kiefer A.F."/>
            <person name="Nichols A."/>
            <person name="Cepeda A.J."/>
            <person name="Yan W."/>
            <person name="Fan B."/>
            <person name="Jiang Y."/>
            <person name="Adhikari A."/>
            <person name="Zheng C.-J."/>
            <person name="Schuster L."/>
            <person name="Cowan T.M."/>
            <person name="Smanski M.J."/>
            <person name="Chevrette M.G."/>
            <person name="De Carvalho L.P.S."/>
            <person name="Shen B."/>
        </authorList>
    </citation>
    <scope>NUCLEOTIDE SEQUENCE [LARGE SCALE GENOMIC DNA]</scope>
    <source>
        <strain evidence="1 2">NPDC052347</strain>
    </source>
</reference>
<sequence length="229" mass="24737">MTAGIAVYDRRSGAFVHRLNTDLRFRSASLVKLLIALDRLDAFRSARAIGPGERERLGLMLRSSDDAVASRYWDTEGGSAVLTRTGARLGLRDLGPPPPEYPGHWGYTALTAADTVRVYRYLLEQAPDWVRELVLGELRAATPRGTDGCDQSFGIPAAFRRPWAVKQGWSGFEGPGEPVLHSTGTVGEDDRCLVAVLTRHPAGTGYRTACARVTALCAGLTVPGAVTRS</sequence>
<dbReference type="RefSeq" id="WP_206608396.1">
    <property type="nucleotide sequence ID" value="NZ_JBFAUK010000051.1"/>
</dbReference>
<dbReference type="EMBL" id="JBFAUK010000051">
    <property type="protein sequence ID" value="MEV5511126.1"/>
    <property type="molecule type" value="Genomic_DNA"/>
</dbReference>
<keyword evidence="2" id="KW-1185">Reference proteome</keyword>
<protein>
    <submittedName>
        <fullName evidence="1">Uncharacterized protein</fullName>
    </submittedName>
</protein>
<dbReference type="InterPro" id="IPR012338">
    <property type="entry name" value="Beta-lactam/transpept-like"/>
</dbReference>
<dbReference type="Gene3D" id="3.40.710.10">
    <property type="entry name" value="DD-peptidase/beta-lactamase superfamily"/>
    <property type="match status" value="1"/>
</dbReference>
<comment type="caution">
    <text evidence="1">The sequence shown here is derived from an EMBL/GenBank/DDBJ whole genome shotgun (WGS) entry which is preliminary data.</text>
</comment>
<dbReference type="SUPFAM" id="SSF56601">
    <property type="entry name" value="beta-lactamase/transpeptidase-like"/>
    <property type="match status" value="1"/>
</dbReference>